<name>A0A9D1A6B0_9FIRM</name>
<dbReference type="PANTHER" id="PTHR21198:SF7">
    <property type="entry name" value="ASPARTATE-GLUTAMATE RACEMASE FAMILY"/>
    <property type="match status" value="1"/>
</dbReference>
<dbReference type="SUPFAM" id="SSF53681">
    <property type="entry name" value="Aspartate/glutamate racemase"/>
    <property type="match status" value="2"/>
</dbReference>
<dbReference type="InterPro" id="IPR015942">
    <property type="entry name" value="Asp/Glu/hydantoin_racemase"/>
</dbReference>
<dbReference type="PROSITE" id="PS00924">
    <property type="entry name" value="ASP_GLU_RACEMASE_2"/>
    <property type="match status" value="1"/>
</dbReference>
<dbReference type="PANTHER" id="PTHR21198">
    <property type="entry name" value="GLUTAMATE RACEMASE"/>
    <property type="match status" value="1"/>
</dbReference>
<evidence type="ECO:0000256" key="2">
    <source>
        <dbReference type="ARBA" id="ARBA00023235"/>
    </source>
</evidence>
<dbReference type="Proteomes" id="UP000824250">
    <property type="component" value="Unassembled WGS sequence"/>
</dbReference>
<dbReference type="GO" id="GO:0047661">
    <property type="term" value="F:amino-acid racemase activity"/>
    <property type="evidence" value="ECO:0007669"/>
    <property type="project" value="InterPro"/>
</dbReference>
<dbReference type="AlphaFoldDB" id="A0A9D1A6B0"/>
<evidence type="ECO:0000313" key="3">
    <source>
        <dbReference type="EMBL" id="HIR06543.1"/>
    </source>
</evidence>
<reference evidence="3" key="1">
    <citation type="submission" date="2020-10" db="EMBL/GenBank/DDBJ databases">
        <authorList>
            <person name="Gilroy R."/>
        </authorList>
    </citation>
    <scope>NUCLEOTIDE SEQUENCE</scope>
    <source>
        <strain evidence="3">CHK180-2868</strain>
    </source>
</reference>
<dbReference type="InterPro" id="IPR004380">
    <property type="entry name" value="Asp_race"/>
</dbReference>
<dbReference type="EC" id="5.1.1.-" evidence="3"/>
<protein>
    <submittedName>
        <fullName evidence="3">Amino acid racemase</fullName>
        <ecNumber evidence="3">5.1.1.-</ecNumber>
    </submittedName>
</protein>
<comment type="similarity">
    <text evidence="1">Belongs to the aspartate/glutamate racemases family.</text>
</comment>
<keyword evidence="2 3" id="KW-0413">Isomerase</keyword>
<dbReference type="Pfam" id="PF01177">
    <property type="entry name" value="Asp_Glu_race"/>
    <property type="match status" value="1"/>
</dbReference>
<dbReference type="NCBIfam" id="TIGR00035">
    <property type="entry name" value="asp_race"/>
    <property type="match status" value="1"/>
</dbReference>
<dbReference type="InterPro" id="IPR001920">
    <property type="entry name" value="Asp/Glu_race"/>
</dbReference>
<evidence type="ECO:0000256" key="1">
    <source>
        <dbReference type="ARBA" id="ARBA00007847"/>
    </source>
</evidence>
<reference evidence="3" key="2">
    <citation type="journal article" date="2021" name="PeerJ">
        <title>Extensive microbial diversity within the chicken gut microbiome revealed by metagenomics and culture.</title>
        <authorList>
            <person name="Gilroy R."/>
            <person name="Ravi A."/>
            <person name="Getino M."/>
            <person name="Pursley I."/>
            <person name="Horton D.L."/>
            <person name="Alikhan N.F."/>
            <person name="Baker D."/>
            <person name="Gharbi K."/>
            <person name="Hall N."/>
            <person name="Watson M."/>
            <person name="Adriaenssens E.M."/>
            <person name="Foster-Nyarko E."/>
            <person name="Jarju S."/>
            <person name="Secka A."/>
            <person name="Antonio M."/>
            <person name="Oren A."/>
            <person name="Chaudhuri R.R."/>
            <person name="La Ragione R."/>
            <person name="Hildebrand F."/>
            <person name="Pallen M.J."/>
        </authorList>
    </citation>
    <scope>NUCLEOTIDE SEQUENCE</scope>
    <source>
        <strain evidence="3">CHK180-2868</strain>
    </source>
</reference>
<gene>
    <name evidence="3" type="ORF">IAB28_11365</name>
</gene>
<accession>A0A9D1A6B0</accession>
<proteinExistence type="inferred from homology"/>
<sequence>MKKIGLIGGTGPESTIVYYRRLVYDVQKRAGSACFPNLTIESLSVFDVLNFCEQGNFSGLTQYLLTGIERLAAAGAQYGALTGITPHIVFDELAEASPIPLISMLDTACSYGTEHQFSKIALFGTLPTMNGTFFQKSFHKAGIQVITPSEDEKNYIGSKIETELEYGKIIPHTREQFCRIANRMISEEGAEAVVLGCTELPLIFEGTRLSVPYMDVMDIHIQALVNLILE</sequence>
<dbReference type="Gene3D" id="3.40.50.1860">
    <property type="match status" value="2"/>
</dbReference>
<organism evidence="3 4">
    <name type="scientific">Candidatus Copromonas faecavium</name>
    <name type="common">nom. illeg.</name>
    <dbReference type="NCBI Taxonomy" id="2840740"/>
    <lineage>
        <taxon>Bacteria</taxon>
        <taxon>Bacillati</taxon>
        <taxon>Bacillota</taxon>
        <taxon>Clostridia</taxon>
        <taxon>Lachnospirales</taxon>
        <taxon>Lachnospiraceae</taxon>
        <taxon>Candidatus Copromonas (nom. illeg.)</taxon>
    </lineage>
</organism>
<dbReference type="EMBL" id="DVGC01000064">
    <property type="protein sequence ID" value="HIR06543.1"/>
    <property type="molecule type" value="Genomic_DNA"/>
</dbReference>
<evidence type="ECO:0000313" key="4">
    <source>
        <dbReference type="Proteomes" id="UP000824250"/>
    </source>
</evidence>
<dbReference type="InterPro" id="IPR033134">
    <property type="entry name" value="Asp/Glu_racemase_AS_2"/>
</dbReference>
<comment type="caution">
    <text evidence="3">The sequence shown here is derived from an EMBL/GenBank/DDBJ whole genome shotgun (WGS) entry which is preliminary data.</text>
</comment>